<dbReference type="Proteomes" id="UP000298588">
    <property type="component" value="Chromosome"/>
</dbReference>
<dbReference type="InterPro" id="IPR000014">
    <property type="entry name" value="PAS"/>
</dbReference>
<dbReference type="Pfam" id="PF08447">
    <property type="entry name" value="PAS_3"/>
    <property type="match status" value="2"/>
</dbReference>
<evidence type="ECO:0000256" key="3">
    <source>
        <dbReference type="ARBA" id="ARBA00022553"/>
    </source>
</evidence>
<evidence type="ECO:0000256" key="2">
    <source>
        <dbReference type="ARBA" id="ARBA00012438"/>
    </source>
</evidence>
<evidence type="ECO:0000256" key="1">
    <source>
        <dbReference type="ARBA" id="ARBA00000085"/>
    </source>
</evidence>
<dbReference type="PANTHER" id="PTHR43304:SF1">
    <property type="entry name" value="PAC DOMAIN-CONTAINING PROTEIN"/>
    <property type="match status" value="1"/>
</dbReference>
<dbReference type="InterPro" id="IPR001387">
    <property type="entry name" value="Cro/C1-type_HTH"/>
</dbReference>
<accession>A0A4D7QTZ8</accession>
<dbReference type="PROSITE" id="PS50113">
    <property type="entry name" value="PAC"/>
    <property type="match status" value="1"/>
</dbReference>
<dbReference type="PROSITE" id="PS50943">
    <property type="entry name" value="HTH_CROC1"/>
    <property type="match status" value="1"/>
</dbReference>
<name>A0A4D7QTZ8_9HYPH</name>
<dbReference type="InterPro" id="IPR001610">
    <property type="entry name" value="PAC"/>
</dbReference>
<dbReference type="CDD" id="cd00093">
    <property type="entry name" value="HTH_XRE"/>
    <property type="match status" value="1"/>
</dbReference>
<keyword evidence="4" id="KW-0808">Transferase</keyword>
<feature type="domain" description="PAC" evidence="6">
    <location>
        <begin position="114"/>
        <end position="166"/>
    </location>
</feature>
<evidence type="ECO:0000259" key="6">
    <source>
        <dbReference type="PROSITE" id="PS50113"/>
    </source>
</evidence>
<dbReference type="EC" id="2.7.13.3" evidence="2"/>
<sequence>MGAGEIAIVCHYDVGSDNIFVSRAVLAAIPSEVEVMIHLGLLGVIERVGRFGVAWEDLRNGSIACSRGLLDLLVLRDGAGLRSIEDIEPLVHPGDRGQFRTQLAPVGPSGQLAVHGEFRIIRPDGLLRWVRITYELKHDDAGQPLDLVHMVFDISAARLAQERAGEAIRHQTELAHAIHCVFWSISDGEPKADLPLWSELTGQQLHESAADGWLNAIHPDDRPGTAKVWRLAQDRREAYVVRHRLLLRSGEYRWFIARGAPVLNADGSVKRWVGACVDVHELDDQLDGPVSAASSATLIGGDHLRAARGLLNWSVRELASRAGVTPAVVRRMEEARQLDSSDAAWTSVRTAVESGGAAFVAMPDASVAVTKKARKFRA</sequence>
<dbReference type="PANTHER" id="PTHR43304">
    <property type="entry name" value="PHYTOCHROME-LIKE PROTEIN CPH1"/>
    <property type="match status" value="1"/>
</dbReference>
<dbReference type="CDD" id="cd00130">
    <property type="entry name" value="PAS"/>
    <property type="match status" value="2"/>
</dbReference>
<dbReference type="SUPFAM" id="SSF55785">
    <property type="entry name" value="PYP-like sensor domain (PAS domain)"/>
    <property type="match status" value="2"/>
</dbReference>
<dbReference type="GO" id="GO:0004673">
    <property type="term" value="F:protein histidine kinase activity"/>
    <property type="evidence" value="ECO:0007669"/>
    <property type="project" value="UniProtKB-EC"/>
</dbReference>
<dbReference type="InterPro" id="IPR000700">
    <property type="entry name" value="PAS-assoc_C"/>
</dbReference>
<dbReference type="EMBL" id="CP039865">
    <property type="protein sequence ID" value="QCK88517.1"/>
    <property type="molecule type" value="Genomic_DNA"/>
</dbReference>
<evidence type="ECO:0000256" key="4">
    <source>
        <dbReference type="ARBA" id="ARBA00022679"/>
    </source>
</evidence>
<gene>
    <name evidence="8" type="ORF">E8L99_23525</name>
</gene>
<dbReference type="OrthoDB" id="3782725at2"/>
<dbReference type="RefSeq" id="WP_137101843.1">
    <property type="nucleotide sequence ID" value="NZ_CP039865.1"/>
</dbReference>
<comment type="catalytic activity">
    <reaction evidence="1">
        <text>ATP + protein L-histidine = ADP + protein N-phospho-L-histidine.</text>
        <dbReference type="EC" id="2.7.13.3"/>
    </reaction>
</comment>
<evidence type="ECO:0000313" key="8">
    <source>
        <dbReference type="EMBL" id="QCK88517.1"/>
    </source>
</evidence>
<reference evidence="8 9" key="1">
    <citation type="submission" date="2019-04" db="EMBL/GenBank/DDBJ databases">
        <title>Phreatobacter aquaticus sp. nov.</title>
        <authorList>
            <person name="Choi A."/>
            <person name="Baek K."/>
        </authorList>
    </citation>
    <scope>NUCLEOTIDE SEQUENCE [LARGE SCALE GENOMIC DNA]</scope>
    <source>
        <strain evidence="8 9">NMCR1094</strain>
    </source>
</reference>
<dbReference type="InterPro" id="IPR013655">
    <property type="entry name" value="PAS_fold_3"/>
</dbReference>
<dbReference type="KEGG" id="paqt:E8L99_23525"/>
<dbReference type="SUPFAM" id="SSF47413">
    <property type="entry name" value="lambda repressor-like DNA-binding domains"/>
    <property type="match status" value="1"/>
</dbReference>
<keyword evidence="5" id="KW-0418">Kinase</keyword>
<dbReference type="Gene3D" id="1.10.260.40">
    <property type="entry name" value="lambda repressor-like DNA-binding domains"/>
    <property type="match status" value="1"/>
</dbReference>
<keyword evidence="3" id="KW-0597">Phosphoprotein</keyword>
<dbReference type="Gene3D" id="3.30.450.20">
    <property type="entry name" value="PAS domain"/>
    <property type="match status" value="2"/>
</dbReference>
<dbReference type="SMART" id="SM00086">
    <property type="entry name" value="PAC"/>
    <property type="match status" value="2"/>
</dbReference>
<organism evidence="8 9">
    <name type="scientific">Phreatobacter aquaticus</name>
    <dbReference type="NCBI Taxonomy" id="2570229"/>
    <lineage>
        <taxon>Bacteria</taxon>
        <taxon>Pseudomonadati</taxon>
        <taxon>Pseudomonadota</taxon>
        <taxon>Alphaproteobacteria</taxon>
        <taxon>Hyphomicrobiales</taxon>
        <taxon>Phreatobacteraceae</taxon>
        <taxon>Phreatobacter</taxon>
    </lineage>
</organism>
<dbReference type="GO" id="GO:0003677">
    <property type="term" value="F:DNA binding"/>
    <property type="evidence" value="ECO:0007669"/>
    <property type="project" value="InterPro"/>
</dbReference>
<dbReference type="AlphaFoldDB" id="A0A4D7QTZ8"/>
<dbReference type="InterPro" id="IPR035965">
    <property type="entry name" value="PAS-like_dom_sf"/>
</dbReference>
<keyword evidence="9" id="KW-1185">Reference proteome</keyword>
<evidence type="ECO:0000256" key="5">
    <source>
        <dbReference type="ARBA" id="ARBA00022777"/>
    </source>
</evidence>
<protein>
    <recommendedName>
        <fullName evidence="2">histidine kinase</fullName>
        <ecNumber evidence="2">2.7.13.3</ecNumber>
    </recommendedName>
</protein>
<dbReference type="InterPro" id="IPR052162">
    <property type="entry name" value="Sensor_kinase/Photoreceptor"/>
</dbReference>
<dbReference type="InterPro" id="IPR010982">
    <property type="entry name" value="Lambda_DNA-bd_dom_sf"/>
</dbReference>
<feature type="domain" description="HTH cro/C1-type" evidence="7">
    <location>
        <begin position="304"/>
        <end position="333"/>
    </location>
</feature>
<evidence type="ECO:0000313" key="9">
    <source>
        <dbReference type="Proteomes" id="UP000298588"/>
    </source>
</evidence>
<proteinExistence type="predicted"/>
<evidence type="ECO:0000259" key="7">
    <source>
        <dbReference type="PROSITE" id="PS50943"/>
    </source>
</evidence>